<evidence type="ECO:0000256" key="7">
    <source>
        <dbReference type="HAMAP-Rule" id="MF_00534"/>
    </source>
</evidence>
<dbReference type="Proteomes" id="UP001198893">
    <property type="component" value="Unassembled WGS sequence"/>
</dbReference>
<evidence type="ECO:0000313" key="9">
    <source>
        <dbReference type="EMBL" id="MCC2241986.1"/>
    </source>
</evidence>
<comment type="caution">
    <text evidence="9">The sequence shown here is derived from an EMBL/GenBank/DDBJ whole genome shotgun (WGS) entry which is preliminary data.</text>
</comment>
<evidence type="ECO:0000256" key="6">
    <source>
        <dbReference type="ARBA" id="ARBA00023146"/>
    </source>
</evidence>
<dbReference type="InterPro" id="IPR002312">
    <property type="entry name" value="Asp/Asn-tRNA-synth_IIb"/>
</dbReference>
<dbReference type="InterPro" id="IPR004365">
    <property type="entry name" value="NA-bd_OB_tRNA"/>
</dbReference>
<dbReference type="HAMAP" id="MF_00534">
    <property type="entry name" value="Asn_tRNA_synth"/>
    <property type="match status" value="1"/>
</dbReference>
<dbReference type="GO" id="GO:0005524">
    <property type="term" value="F:ATP binding"/>
    <property type="evidence" value="ECO:0007669"/>
    <property type="project" value="UniProtKB-UniRule"/>
</dbReference>
<evidence type="ECO:0000259" key="8">
    <source>
        <dbReference type="PROSITE" id="PS50862"/>
    </source>
</evidence>
<dbReference type="PRINTS" id="PR01042">
    <property type="entry name" value="TRNASYNTHASP"/>
</dbReference>
<accession>A0AAW4WB38</accession>
<dbReference type="CDD" id="cd00776">
    <property type="entry name" value="AsxRS_core"/>
    <property type="match status" value="1"/>
</dbReference>
<dbReference type="GO" id="GO:0004816">
    <property type="term" value="F:asparagine-tRNA ligase activity"/>
    <property type="evidence" value="ECO:0007669"/>
    <property type="project" value="UniProtKB-UniRule"/>
</dbReference>
<evidence type="ECO:0000313" key="11">
    <source>
        <dbReference type="Proteomes" id="UP001198893"/>
    </source>
</evidence>
<keyword evidence="3 7" id="KW-0547">Nucleotide-binding</keyword>
<dbReference type="PANTHER" id="PTHR22594:SF34">
    <property type="entry name" value="ASPARAGINE--TRNA LIGASE, MITOCHONDRIAL-RELATED"/>
    <property type="match status" value="1"/>
</dbReference>
<reference evidence="9" key="2">
    <citation type="submission" date="2021-10" db="EMBL/GenBank/DDBJ databases">
        <title>Anaerobic single-cell dispensing facilitates the cultivation of human gut bacteria.</title>
        <authorList>
            <person name="Afrizal A."/>
        </authorList>
    </citation>
    <scope>NUCLEOTIDE SEQUENCE</scope>
    <source>
        <strain evidence="9">CLA-AA-H204</strain>
    </source>
</reference>
<dbReference type="InterPro" id="IPR045864">
    <property type="entry name" value="aa-tRNA-synth_II/BPL/LPL"/>
</dbReference>
<dbReference type="InterPro" id="IPR004364">
    <property type="entry name" value="Aa-tRNA-synt_II"/>
</dbReference>
<dbReference type="AlphaFoldDB" id="A0AAW4WB38"/>
<gene>
    <name evidence="7 9" type="primary">asnS</name>
    <name evidence="9" type="ORF">LKD47_06685</name>
    <name evidence="10" type="ORF">OCV43_08825</name>
</gene>
<evidence type="ECO:0000256" key="2">
    <source>
        <dbReference type="ARBA" id="ARBA00022598"/>
    </source>
</evidence>
<dbReference type="Gene3D" id="2.40.50.140">
    <property type="entry name" value="Nucleic acid-binding proteins"/>
    <property type="match status" value="1"/>
</dbReference>
<keyword evidence="6 7" id="KW-0030">Aminoacyl-tRNA synthetase</keyword>
<dbReference type="GO" id="GO:0003676">
    <property type="term" value="F:nucleic acid binding"/>
    <property type="evidence" value="ECO:0007669"/>
    <property type="project" value="InterPro"/>
</dbReference>
<organism evidence="9 11">
    <name type="scientific">Roseburia amylophila</name>
    <dbReference type="NCBI Taxonomy" id="2981794"/>
    <lineage>
        <taxon>Bacteria</taxon>
        <taxon>Bacillati</taxon>
        <taxon>Bacillota</taxon>
        <taxon>Clostridia</taxon>
        <taxon>Lachnospirales</taxon>
        <taxon>Lachnospiraceae</taxon>
        <taxon>Roseburia</taxon>
    </lineage>
</organism>
<keyword evidence="7" id="KW-0963">Cytoplasm</keyword>
<dbReference type="GO" id="GO:0006421">
    <property type="term" value="P:asparaginyl-tRNA aminoacylation"/>
    <property type="evidence" value="ECO:0007669"/>
    <property type="project" value="UniProtKB-UniRule"/>
</dbReference>
<keyword evidence="12" id="KW-1185">Reference proteome</keyword>
<dbReference type="GO" id="GO:0005737">
    <property type="term" value="C:cytoplasm"/>
    <property type="evidence" value="ECO:0007669"/>
    <property type="project" value="UniProtKB-SubCell"/>
</dbReference>
<evidence type="ECO:0000256" key="3">
    <source>
        <dbReference type="ARBA" id="ARBA00022741"/>
    </source>
</evidence>
<dbReference type="CDD" id="cd04318">
    <property type="entry name" value="EcAsnRS_like_N"/>
    <property type="match status" value="1"/>
</dbReference>
<dbReference type="NCBIfam" id="TIGR00457">
    <property type="entry name" value="asnS"/>
    <property type="match status" value="1"/>
</dbReference>
<evidence type="ECO:0000313" key="12">
    <source>
        <dbReference type="Proteomes" id="UP001209666"/>
    </source>
</evidence>
<dbReference type="InterPro" id="IPR006195">
    <property type="entry name" value="aa-tRNA-synth_II"/>
</dbReference>
<dbReference type="Pfam" id="PF01336">
    <property type="entry name" value="tRNA_anti-codon"/>
    <property type="match status" value="1"/>
</dbReference>
<dbReference type="InterPro" id="IPR004522">
    <property type="entry name" value="Asn-tRNA-ligase"/>
</dbReference>
<dbReference type="EMBL" id="JAOQKI010000011">
    <property type="protein sequence ID" value="MCU6717377.1"/>
    <property type="molecule type" value="Genomic_DNA"/>
</dbReference>
<dbReference type="SUPFAM" id="SSF50249">
    <property type="entry name" value="Nucleic acid-binding proteins"/>
    <property type="match status" value="1"/>
</dbReference>
<dbReference type="RefSeq" id="WP_022243706.1">
    <property type="nucleotide sequence ID" value="NZ_JAJEQW010000005.1"/>
</dbReference>
<dbReference type="FunFam" id="3.30.930.10:FF:000016">
    <property type="entry name" value="Asparagine--tRNA ligase"/>
    <property type="match status" value="1"/>
</dbReference>
<proteinExistence type="inferred from homology"/>
<dbReference type="PANTHER" id="PTHR22594">
    <property type="entry name" value="ASPARTYL/LYSYL-TRNA SYNTHETASE"/>
    <property type="match status" value="1"/>
</dbReference>
<dbReference type="PROSITE" id="PS50862">
    <property type="entry name" value="AA_TRNA_LIGASE_II"/>
    <property type="match status" value="1"/>
</dbReference>
<dbReference type="Gene3D" id="3.30.930.10">
    <property type="entry name" value="Bira Bifunctional Protein, Domain 2"/>
    <property type="match status" value="1"/>
</dbReference>
<evidence type="ECO:0000256" key="5">
    <source>
        <dbReference type="ARBA" id="ARBA00022917"/>
    </source>
</evidence>
<reference evidence="10" key="3">
    <citation type="submission" date="2022-09" db="EMBL/GenBank/DDBJ databases">
        <authorList>
            <person name="Hitch T.C.A."/>
        </authorList>
    </citation>
    <scope>NUCLEOTIDE SEQUENCE</scope>
    <source>
        <strain evidence="10">Sanger_19</strain>
    </source>
</reference>
<dbReference type="Proteomes" id="UP001209666">
    <property type="component" value="Unassembled WGS sequence"/>
</dbReference>
<evidence type="ECO:0000256" key="1">
    <source>
        <dbReference type="ARBA" id="ARBA00008226"/>
    </source>
</evidence>
<evidence type="ECO:0000256" key="4">
    <source>
        <dbReference type="ARBA" id="ARBA00022840"/>
    </source>
</evidence>
<name>A0AAW4WB38_9FIRM</name>
<sequence length="463" mass="53111">MELVDIRDLFHHQEDYVGKKITVGGWVRSNRNSKNFGFIVVNDGTFFEPLQVVYADGLENFQELTKINVGAAIVVTGVLEATPEAKQPFEIQAEEIIIEGASAPDYPLQKKRHSFEYLRTISHLRPRTNTFEAVFRVRSLIAYAIHKFFQERDFVYVHTPLITGSDCEGAGEMFQVTTMDLNNIPHKEDGSIDYTQDFFGKPTNLTVSGQLNGETFALAFKNIYTFGPTFRAENSNTTRHAAEFWMIEPEIAFADLEDDMVLAESMLKYIISYVMEHAPEEMQFFNSFVDKGLIERLNNVLHSDFARVTYTEAIELLEKNNDKFDYKVSWGCDLQTEHERFLTEQVFKRPVFVTDYPKEIKAFYMKLNEDGKTVAAVDCLVPGIGEIIGGSQREDDYDKLLERIHELGLKEEDYSFYLDLRKYGSARHAGFGLGFERCVMYLTGMANIRDVIPFPRTVNTCEL</sequence>
<protein>
    <recommendedName>
        <fullName evidence="7">Asparagine--tRNA ligase</fullName>
        <ecNumber evidence="7">6.1.1.22</ecNumber>
    </recommendedName>
    <alternativeName>
        <fullName evidence="7">Asparaginyl-tRNA synthetase</fullName>
        <shortName evidence="7">AsnRS</shortName>
    </alternativeName>
</protein>
<dbReference type="InterPro" id="IPR012340">
    <property type="entry name" value="NA-bd_OB-fold"/>
</dbReference>
<comment type="similarity">
    <text evidence="1 7">Belongs to the class-II aminoacyl-tRNA synthetase family.</text>
</comment>
<keyword evidence="4 7" id="KW-0067">ATP-binding</keyword>
<dbReference type="GO" id="GO:0140096">
    <property type="term" value="F:catalytic activity, acting on a protein"/>
    <property type="evidence" value="ECO:0007669"/>
    <property type="project" value="UniProtKB-ARBA"/>
</dbReference>
<feature type="domain" description="Aminoacyl-transfer RNA synthetases class-II family profile" evidence="8">
    <location>
        <begin position="135"/>
        <end position="453"/>
    </location>
</feature>
<dbReference type="SUPFAM" id="SSF55681">
    <property type="entry name" value="Class II aaRS and biotin synthetases"/>
    <property type="match status" value="1"/>
</dbReference>
<keyword evidence="5 7" id="KW-0648">Protein biosynthesis</keyword>
<dbReference type="GO" id="GO:0016740">
    <property type="term" value="F:transferase activity"/>
    <property type="evidence" value="ECO:0007669"/>
    <property type="project" value="UniProtKB-ARBA"/>
</dbReference>
<dbReference type="EC" id="6.1.1.22" evidence="7"/>
<comment type="subcellular location">
    <subcellularLocation>
        <location evidence="7">Cytoplasm</location>
    </subcellularLocation>
</comment>
<comment type="catalytic activity">
    <reaction evidence="7">
        <text>tRNA(Asn) + L-asparagine + ATP = L-asparaginyl-tRNA(Asn) + AMP + diphosphate + H(+)</text>
        <dbReference type="Rhea" id="RHEA:11180"/>
        <dbReference type="Rhea" id="RHEA-COMP:9659"/>
        <dbReference type="Rhea" id="RHEA-COMP:9674"/>
        <dbReference type="ChEBI" id="CHEBI:15378"/>
        <dbReference type="ChEBI" id="CHEBI:30616"/>
        <dbReference type="ChEBI" id="CHEBI:33019"/>
        <dbReference type="ChEBI" id="CHEBI:58048"/>
        <dbReference type="ChEBI" id="CHEBI:78442"/>
        <dbReference type="ChEBI" id="CHEBI:78515"/>
        <dbReference type="ChEBI" id="CHEBI:456215"/>
        <dbReference type="EC" id="6.1.1.22"/>
    </reaction>
</comment>
<dbReference type="Pfam" id="PF00152">
    <property type="entry name" value="tRNA-synt_2"/>
    <property type="match status" value="1"/>
</dbReference>
<dbReference type="NCBIfam" id="NF003037">
    <property type="entry name" value="PRK03932.1"/>
    <property type="match status" value="1"/>
</dbReference>
<dbReference type="EMBL" id="JAJEQW010000005">
    <property type="protein sequence ID" value="MCC2241986.1"/>
    <property type="molecule type" value="Genomic_DNA"/>
</dbReference>
<keyword evidence="2 7" id="KW-0436">Ligase</keyword>
<comment type="subunit">
    <text evidence="7">Homodimer.</text>
</comment>
<evidence type="ECO:0000313" key="10">
    <source>
        <dbReference type="EMBL" id="MCU6717377.1"/>
    </source>
</evidence>
<reference evidence="10 12" key="1">
    <citation type="journal article" date="2021" name="ISME Commun">
        <title>Automated analysis of genomic sequences facilitates high-throughput and comprehensive description of bacteria.</title>
        <authorList>
            <person name="Hitch T.C.A."/>
        </authorList>
    </citation>
    <scope>NUCLEOTIDE SEQUENCE [LARGE SCALE GENOMIC DNA]</scope>
    <source>
        <strain evidence="10 12">Sanger_19</strain>
    </source>
</reference>